<evidence type="ECO:0000259" key="2">
    <source>
        <dbReference type="Pfam" id="PF02225"/>
    </source>
</evidence>
<dbReference type="InterPro" id="IPR007484">
    <property type="entry name" value="Peptidase_M28"/>
</dbReference>
<dbReference type="EMBL" id="RCOS01000119">
    <property type="protein sequence ID" value="RSN73394.1"/>
    <property type="molecule type" value="Genomic_DNA"/>
</dbReference>
<name>A0A3R9PDG5_9CREN</name>
<evidence type="ECO:0000313" key="5">
    <source>
        <dbReference type="Proteomes" id="UP000277582"/>
    </source>
</evidence>
<dbReference type="SUPFAM" id="SSF53187">
    <property type="entry name" value="Zn-dependent exopeptidases"/>
    <property type="match status" value="1"/>
</dbReference>
<dbReference type="Gene3D" id="3.40.630.10">
    <property type="entry name" value="Zn peptidases"/>
    <property type="match status" value="1"/>
</dbReference>
<dbReference type="InterPro" id="IPR046450">
    <property type="entry name" value="PA_dom_sf"/>
</dbReference>
<proteinExistence type="predicted"/>
<dbReference type="Gene3D" id="3.50.30.30">
    <property type="match status" value="1"/>
</dbReference>
<dbReference type="PANTHER" id="PTHR10404:SF46">
    <property type="entry name" value="VACUOLAR PROTEIN SORTING-ASSOCIATED PROTEIN 70"/>
    <property type="match status" value="1"/>
</dbReference>
<comment type="caution">
    <text evidence="4">The sequence shown here is derived from an EMBL/GenBank/DDBJ whole genome shotgun (WGS) entry which is preliminary data.</text>
</comment>
<reference evidence="4 5" key="1">
    <citation type="submission" date="2018-10" db="EMBL/GenBank/DDBJ databases">
        <title>Co-occurring genomic capacity for anaerobic methane metabolism and dissimilatory sulfite reduction discovered in the Korarchaeota.</title>
        <authorList>
            <person name="Mckay L.J."/>
            <person name="Dlakic M."/>
            <person name="Fields M.W."/>
            <person name="Delmont T.O."/>
            <person name="Eren A.M."/>
            <person name="Jay Z.J."/>
            <person name="Klingelsmith K.B."/>
            <person name="Rusch D.B."/>
            <person name="Inskeep W.P."/>
        </authorList>
    </citation>
    <scope>NUCLEOTIDE SEQUENCE [LARGE SCALE GENOMIC DNA]</scope>
    <source>
        <strain evidence="4 5">MDKW</strain>
    </source>
</reference>
<evidence type="ECO:0000256" key="1">
    <source>
        <dbReference type="SAM" id="Coils"/>
    </source>
</evidence>
<dbReference type="PANTHER" id="PTHR10404">
    <property type="entry name" value="N-ACETYLATED-ALPHA-LINKED ACIDIC DIPEPTIDASE"/>
    <property type="match status" value="1"/>
</dbReference>
<keyword evidence="1" id="KW-0175">Coiled coil</keyword>
<organism evidence="4 5">
    <name type="scientific">Candidatus Methanodesulfokora washburnensis</name>
    <dbReference type="NCBI Taxonomy" id="2478471"/>
    <lineage>
        <taxon>Archaea</taxon>
        <taxon>Thermoproteota</taxon>
        <taxon>Candidatus Korarchaeia</taxon>
        <taxon>Candidatus Korarchaeia incertae sedis</taxon>
        <taxon>Candidatus Methanodesulfokora</taxon>
    </lineage>
</organism>
<dbReference type="Pfam" id="PF04389">
    <property type="entry name" value="Peptidase_M28"/>
    <property type="match status" value="1"/>
</dbReference>
<gene>
    <name evidence="4" type="ORF">D6D85_10560</name>
</gene>
<feature type="domain" description="Peptidase M28" evidence="3">
    <location>
        <begin position="229"/>
        <end position="429"/>
    </location>
</feature>
<dbReference type="GO" id="GO:0004180">
    <property type="term" value="F:carboxypeptidase activity"/>
    <property type="evidence" value="ECO:0007669"/>
    <property type="project" value="TreeGrafter"/>
</dbReference>
<dbReference type="SUPFAM" id="SSF52025">
    <property type="entry name" value="PA domain"/>
    <property type="match status" value="1"/>
</dbReference>
<protein>
    <submittedName>
        <fullName evidence="4">M28 family peptidase</fullName>
    </submittedName>
</protein>
<sequence>MKFYDISLERKILDEISVDRAFEDIKAICEIGEKIAGSSEEGRFVEYISRRLNEAGVEHDIYTFKGYVSMPIEAKLKIIYPIEKEIPCQVYAQSACTPPEGIEGEIVYVGSGGIDDYKGRDVKGKITLAELSYSPPRPEKVRIAQEKGAIAQIQINWGLIERKLLPRGTVKSIWGNPTPDDIPRITRIPAVGITKADGAFLKDLIEKEGKVKVWLMTKTWRGFKDIHDIIAYVKGSKASEKFIILNGHFDCWGPGATDNAVGNAALLEFARVFTKYRDYLRRSIRLAWWSGHESGIMDGSTWYVDNFWDDINKNCVGWLNIDSTGMKGSERFWAMATEGLHEFIAKTITDVDGMEPVEVHRLIKVGDASALGVGVPHLMTFTAFPREEIIREVGRYTPIYLGWWYHGPEDSIDKIDLKAYERSLKVYAALSLRFVNLPILPYKFSEATEKIVNYVKEIKKLSGGIVNLNRIEHNAIELNEKVKKFEERVREKIDKATTVEDLEMEEINNVLMKLSRYIVPLMYTYDAGRYGQDPYGLTHLEYTVPNLSIIEELTKIPRDTDEFYMYLTKAVRKINLVSDQLEEASKII</sequence>
<dbReference type="AlphaFoldDB" id="A0A3R9PDG5"/>
<accession>A0A3R9PDG5</accession>
<keyword evidence="5" id="KW-1185">Reference proteome</keyword>
<dbReference type="InterPro" id="IPR003137">
    <property type="entry name" value="PA_domain"/>
</dbReference>
<dbReference type="InterPro" id="IPR039373">
    <property type="entry name" value="Peptidase_M28B"/>
</dbReference>
<dbReference type="Pfam" id="PF02225">
    <property type="entry name" value="PA"/>
    <property type="match status" value="1"/>
</dbReference>
<evidence type="ECO:0000313" key="4">
    <source>
        <dbReference type="EMBL" id="RSN73394.1"/>
    </source>
</evidence>
<dbReference type="OrthoDB" id="298956at2157"/>
<dbReference type="Proteomes" id="UP000277582">
    <property type="component" value="Unassembled WGS sequence"/>
</dbReference>
<feature type="domain" description="PA" evidence="2">
    <location>
        <begin position="103"/>
        <end position="199"/>
    </location>
</feature>
<feature type="coiled-coil region" evidence="1">
    <location>
        <begin position="468"/>
        <end position="495"/>
    </location>
</feature>
<evidence type="ECO:0000259" key="3">
    <source>
        <dbReference type="Pfam" id="PF04389"/>
    </source>
</evidence>
<dbReference type="RefSeq" id="WP_125671934.1">
    <property type="nucleotide sequence ID" value="NZ_RCOS01000119.1"/>
</dbReference>